<feature type="region of interest" description="Disordered" evidence="1">
    <location>
        <begin position="28"/>
        <end position="68"/>
    </location>
</feature>
<dbReference type="Proteomes" id="UP000600247">
    <property type="component" value="Unassembled WGS sequence"/>
</dbReference>
<dbReference type="RefSeq" id="WP_188888319.1">
    <property type="nucleotide sequence ID" value="NZ_BMHY01000002.1"/>
</dbReference>
<evidence type="ECO:0000256" key="1">
    <source>
        <dbReference type="SAM" id="MobiDB-lite"/>
    </source>
</evidence>
<proteinExistence type="predicted"/>
<dbReference type="EMBL" id="BMHY01000002">
    <property type="protein sequence ID" value="GGG62512.1"/>
    <property type="molecule type" value="Genomic_DNA"/>
</dbReference>
<organism evidence="2 3">
    <name type="scientific">Paenibacillus radicis</name>
    <name type="common">ex Gao et al. 2016</name>
    <dbReference type="NCBI Taxonomy" id="1737354"/>
    <lineage>
        <taxon>Bacteria</taxon>
        <taxon>Bacillati</taxon>
        <taxon>Bacillota</taxon>
        <taxon>Bacilli</taxon>
        <taxon>Bacillales</taxon>
        <taxon>Paenibacillaceae</taxon>
        <taxon>Paenibacillus</taxon>
    </lineage>
</organism>
<keyword evidence="3" id="KW-1185">Reference proteome</keyword>
<gene>
    <name evidence="2" type="ORF">GCM10010918_15300</name>
</gene>
<reference evidence="2 3" key="1">
    <citation type="journal article" date="2014" name="Int. J. Syst. Evol. Microbiol.">
        <title>Complete genome sequence of Corynebacterium casei LMG S-19264T (=DSM 44701T), isolated from a smear-ripened cheese.</title>
        <authorList>
            <consortium name="US DOE Joint Genome Institute (JGI-PGF)"/>
            <person name="Walter F."/>
            <person name="Albersmeier A."/>
            <person name="Kalinowski J."/>
            <person name="Ruckert C."/>
        </authorList>
    </citation>
    <scope>NUCLEOTIDE SEQUENCE [LARGE SCALE GENOMIC DNA]</scope>
    <source>
        <strain evidence="2 3">CGMCC 1.15286</strain>
    </source>
</reference>
<feature type="compositionally biased region" description="Basic residues" evidence="1">
    <location>
        <begin position="49"/>
        <end position="68"/>
    </location>
</feature>
<evidence type="ECO:0000313" key="3">
    <source>
        <dbReference type="Proteomes" id="UP000600247"/>
    </source>
</evidence>
<dbReference type="AlphaFoldDB" id="A0A917H032"/>
<protein>
    <submittedName>
        <fullName evidence="2">Uncharacterized protein</fullName>
    </submittedName>
</protein>
<evidence type="ECO:0000313" key="2">
    <source>
        <dbReference type="EMBL" id="GGG62512.1"/>
    </source>
</evidence>
<accession>A0A917H032</accession>
<comment type="caution">
    <text evidence="2">The sequence shown here is derived from an EMBL/GenBank/DDBJ whole genome shotgun (WGS) entry which is preliminary data.</text>
</comment>
<feature type="compositionally biased region" description="Acidic residues" evidence="1">
    <location>
        <begin position="28"/>
        <end position="39"/>
    </location>
</feature>
<name>A0A917H032_9BACL</name>
<sequence>MWCCVGKVIIVKNQGVINFGRAVQVETDTVESDEADPEGEGAPVVRARGPSKRPAKAKAFGKQKLKKR</sequence>